<proteinExistence type="predicted"/>
<accession>R5LEZ3</accession>
<feature type="transmembrane region" description="Helical" evidence="1">
    <location>
        <begin position="121"/>
        <end position="139"/>
    </location>
</feature>
<keyword evidence="1" id="KW-0812">Transmembrane</keyword>
<feature type="transmembrane region" description="Helical" evidence="1">
    <location>
        <begin position="12"/>
        <end position="28"/>
    </location>
</feature>
<dbReference type="AlphaFoldDB" id="R5LEZ3"/>
<dbReference type="Pfam" id="PF07907">
    <property type="entry name" value="YibE_F"/>
    <property type="match status" value="1"/>
</dbReference>
<protein>
    <submittedName>
        <fullName evidence="2">Putative membrane protein</fullName>
    </submittedName>
</protein>
<name>R5LEZ3_9FIRM</name>
<feature type="transmembrane region" description="Helical" evidence="1">
    <location>
        <begin position="197"/>
        <end position="217"/>
    </location>
</feature>
<keyword evidence="1" id="KW-0472">Membrane</keyword>
<dbReference type="PANTHER" id="PTHR41771:SF1">
    <property type="entry name" value="MEMBRANE PROTEIN"/>
    <property type="match status" value="1"/>
</dbReference>
<feature type="transmembrane region" description="Helical" evidence="1">
    <location>
        <begin position="306"/>
        <end position="325"/>
    </location>
</feature>
<comment type="caution">
    <text evidence="2">The sequence shown here is derived from an EMBL/GenBank/DDBJ whole genome shotgun (WGS) entry which is preliminary data.</text>
</comment>
<sequence>MGKIVSRYGKYLAVLGIVILVFAFNKTIKKVPLLADDNTKFVKARVVEKDNLQAGSDSSDGGQKVTLLITSGEHKGEYVEAYSLNGYLYGADCKIGTKVIANISEHDGVLTANVYNYDRELPVALLLCAFAAVMWMVGGKRGINSLIALIFTFIVVIFLYVPMMYAGVSPFLAAIITVIMVTVVTHILIADFELKSIAAMAGTIAGVVIAGLIAVVFGKTSHITGMNVNEIETLMYVGQNSKLDIGGMLFSGILISSMGAVMDVAMSVSSSLNEINTKMPDITQKELFKSGITIGRDMIGTMANTLILAYVGGSIDLVMIIYAYSYQIHQIINMYSIGIEIMKGIAGTMGIVLTVPFTSLITSLMLKKSKKQKN</sequence>
<evidence type="ECO:0000313" key="3">
    <source>
        <dbReference type="Proteomes" id="UP000018300"/>
    </source>
</evidence>
<evidence type="ECO:0000256" key="1">
    <source>
        <dbReference type="SAM" id="Phobius"/>
    </source>
</evidence>
<feature type="transmembrane region" description="Helical" evidence="1">
    <location>
        <begin position="171"/>
        <end position="190"/>
    </location>
</feature>
<gene>
    <name evidence="2" type="ORF">BN569_01854</name>
</gene>
<dbReference type="Proteomes" id="UP000018300">
    <property type="component" value="Unassembled WGS sequence"/>
</dbReference>
<dbReference type="PANTHER" id="PTHR41771">
    <property type="entry name" value="MEMBRANE PROTEIN-RELATED"/>
    <property type="match status" value="1"/>
</dbReference>
<feature type="transmembrane region" description="Helical" evidence="1">
    <location>
        <begin position="146"/>
        <end position="165"/>
    </location>
</feature>
<feature type="transmembrane region" description="Helical" evidence="1">
    <location>
        <begin position="345"/>
        <end position="366"/>
    </location>
</feature>
<evidence type="ECO:0000313" key="2">
    <source>
        <dbReference type="EMBL" id="CCY76009.1"/>
    </source>
</evidence>
<organism evidence="2 3">
    <name type="scientific">Eshraghiella crossota CAG:259</name>
    <dbReference type="NCBI Taxonomy" id="1263062"/>
    <lineage>
        <taxon>Bacteria</taxon>
        <taxon>Bacillati</taxon>
        <taxon>Bacillota</taxon>
        <taxon>Clostridia</taxon>
        <taxon>Lachnospirales</taxon>
        <taxon>Lachnospiraceae</taxon>
        <taxon>Eshraghiella</taxon>
    </lineage>
</organism>
<dbReference type="InterPro" id="IPR012507">
    <property type="entry name" value="YibE_F"/>
</dbReference>
<keyword evidence="1" id="KW-1133">Transmembrane helix</keyword>
<reference evidence="2" key="1">
    <citation type="submission" date="2012-11" db="EMBL/GenBank/DDBJ databases">
        <title>Dependencies among metagenomic species, viruses, plasmids and units of genetic variation.</title>
        <authorList>
            <person name="Nielsen H.B."/>
            <person name="Almeida M."/>
            <person name="Juncker A.S."/>
            <person name="Rasmussen S."/>
            <person name="Li J."/>
            <person name="Sunagawa S."/>
            <person name="Plichta D."/>
            <person name="Gautier L."/>
            <person name="Le Chatelier E."/>
            <person name="Peletier E."/>
            <person name="Bonde I."/>
            <person name="Nielsen T."/>
            <person name="Manichanh C."/>
            <person name="Arumugam M."/>
            <person name="Batto J."/>
            <person name="Santos M.B.Q.D."/>
            <person name="Blom N."/>
            <person name="Borruel N."/>
            <person name="Burgdorf K.S."/>
            <person name="Boumezbeur F."/>
            <person name="Casellas F."/>
            <person name="Dore J."/>
            <person name="Guarner F."/>
            <person name="Hansen T."/>
            <person name="Hildebrand F."/>
            <person name="Kaas R.S."/>
            <person name="Kennedy S."/>
            <person name="Kristiansen K."/>
            <person name="Kultima J.R."/>
            <person name="Leonard P."/>
            <person name="Levenez F."/>
            <person name="Lund O."/>
            <person name="Moumen B."/>
            <person name="Le Paslier D."/>
            <person name="Pons N."/>
            <person name="Pedersen O."/>
            <person name="Prifti E."/>
            <person name="Qin J."/>
            <person name="Raes J."/>
            <person name="Tap J."/>
            <person name="Tims S."/>
            <person name="Ussery D.W."/>
            <person name="Yamada T."/>
            <person name="MetaHit consortium"/>
            <person name="Renault P."/>
            <person name="Sicheritz-Ponten T."/>
            <person name="Bork P."/>
            <person name="Wang J."/>
            <person name="Brunak S."/>
            <person name="Ehrlich S.D."/>
        </authorList>
    </citation>
    <scope>NUCLEOTIDE SEQUENCE [LARGE SCALE GENOMIC DNA]</scope>
</reference>
<dbReference type="EMBL" id="CAYU010000020">
    <property type="protein sequence ID" value="CCY76009.1"/>
    <property type="molecule type" value="Genomic_DNA"/>
</dbReference>